<evidence type="ECO:0000256" key="1">
    <source>
        <dbReference type="SAM" id="MobiDB-lite"/>
    </source>
</evidence>
<organism evidence="3 4">
    <name type="scientific">Ruminococcus flavefaciens</name>
    <dbReference type="NCBI Taxonomy" id="1265"/>
    <lineage>
        <taxon>Bacteria</taxon>
        <taxon>Bacillati</taxon>
        <taxon>Bacillota</taxon>
        <taxon>Clostridia</taxon>
        <taxon>Eubacteriales</taxon>
        <taxon>Oscillospiraceae</taxon>
        <taxon>Ruminococcus</taxon>
    </lineage>
</organism>
<evidence type="ECO:0000256" key="2">
    <source>
        <dbReference type="SAM" id="Phobius"/>
    </source>
</evidence>
<comment type="caution">
    <text evidence="3">The sequence shown here is derived from an EMBL/GenBank/DDBJ whole genome shotgun (WGS) entry which is preliminary data.</text>
</comment>
<proteinExistence type="predicted"/>
<protein>
    <submittedName>
        <fullName evidence="3">Putative secreted protein with C-terminal beta-propeller domain</fullName>
    </submittedName>
</protein>
<keyword evidence="2" id="KW-0812">Transmembrane</keyword>
<name>A0A315XWB4_RUMFL</name>
<accession>A0A315XWB4</accession>
<dbReference type="Proteomes" id="UP000245720">
    <property type="component" value="Unassembled WGS sequence"/>
</dbReference>
<dbReference type="RefSeq" id="WP_109727208.1">
    <property type="nucleotide sequence ID" value="NZ_QGDI01000010.1"/>
</dbReference>
<dbReference type="AlphaFoldDB" id="A0A315XWB4"/>
<dbReference type="OrthoDB" id="9778998at2"/>
<feature type="region of interest" description="Disordered" evidence="1">
    <location>
        <begin position="1"/>
        <end position="40"/>
    </location>
</feature>
<evidence type="ECO:0000313" key="3">
    <source>
        <dbReference type="EMBL" id="PWJ11251.1"/>
    </source>
</evidence>
<sequence>MNNDDKLREQLKSEPVPDRLRPENIKKMLDEQAPKKKRSGISVAGRITAAAAACAVIGGTAAYTMNNGKINRKSADSLIKEGSAVTAPDGTTTAPDQELKKLESYMSGAKDYEQVYTMFKDAADRAEKERKLQEKRNRYKNDVVYGAEADEAIEFADTGSGAIESGLDSPDASAPDFEIAPDVELGTEPATEPNAEPDTEPVTEPDTEPATEPDTEPATEPDEETPEHSDTYHQEQNVLEADIVKTDGRHIYYICSPNDEEYINHPTLRVADVKDGEFTGNYSVDIKNDIAPDAQPYTISITDMYVYNDMIVVIGTNNDSAYLNSNFATRTAQRCGTTFAAFYTTGDEPQLIDVYSQDGYYNDVRISPDGYMLLITNYSTCSFKEVEESNEPVNYIPCCGMGDDCDILPPEDILLPEGGFGTSDWLSYSVVGSIDLTESGAPSVHDTKTLAGYSGSIYCSADNLYTASDRWDTSNVTDITRISVSGGDIVPMASGVINGTVKDQFSMSEYDGYFRVAATYTEFKETFHRFDTDDGFFEGIIDYFTSSDEGYYSYERVNQDSRVYVMDMDLNIVGSVDGLGKDEEIKSASFSGNMAYVVTFRQTDPLYAVDLSDPTAPVVLDEFKINGFSTYMQSWGEGLLFGFGQDANDAGRITGVRMTMFDNSDPNDLKAADVYTWDNIYYDEYYTGTEFSSTAVWDRKALLIAPEKNLIGVPINILNYSDDWYDRENTTKYEFFSFEDGSFVHKGEISETFSDVDTKGFSDYNRALYIGDYVYVLSGSKFVSADIETLEITDELTFDTPQSYGAY</sequence>
<gene>
    <name evidence="3" type="ORF">IE37_02474</name>
</gene>
<reference evidence="3 4" key="1">
    <citation type="submission" date="2018-05" db="EMBL/GenBank/DDBJ databases">
        <title>The Hungate 1000. A catalogue of reference genomes from the rumen microbiome.</title>
        <authorList>
            <person name="Kelly W."/>
        </authorList>
    </citation>
    <scope>NUCLEOTIDE SEQUENCE [LARGE SCALE GENOMIC DNA]</scope>
    <source>
        <strain evidence="3 4">SAb67</strain>
    </source>
</reference>
<evidence type="ECO:0000313" key="4">
    <source>
        <dbReference type="Proteomes" id="UP000245720"/>
    </source>
</evidence>
<dbReference type="Pfam" id="PF09826">
    <property type="entry name" value="Beta_propel"/>
    <property type="match status" value="1"/>
</dbReference>
<dbReference type="InterPro" id="IPR019198">
    <property type="entry name" value="Beta_propeller_containing"/>
</dbReference>
<feature type="transmembrane region" description="Helical" evidence="2">
    <location>
        <begin position="43"/>
        <end position="65"/>
    </location>
</feature>
<feature type="compositionally biased region" description="Acidic residues" evidence="1">
    <location>
        <begin position="195"/>
        <end position="225"/>
    </location>
</feature>
<feature type="compositionally biased region" description="Basic and acidic residues" evidence="1">
    <location>
        <begin position="1"/>
        <end position="34"/>
    </location>
</feature>
<feature type="region of interest" description="Disordered" evidence="1">
    <location>
        <begin position="184"/>
        <end position="233"/>
    </location>
</feature>
<keyword evidence="2" id="KW-0472">Membrane</keyword>
<dbReference type="EMBL" id="QGDI01000010">
    <property type="protein sequence ID" value="PWJ11251.1"/>
    <property type="molecule type" value="Genomic_DNA"/>
</dbReference>
<keyword evidence="2" id="KW-1133">Transmembrane helix</keyword>